<evidence type="ECO:0000313" key="15">
    <source>
        <dbReference type="EMBL" id="QIB65113.1"/>
    </source>
</evidence>
<dbReference type="SUPFAM" id="SSF56935">
    <property type="entry name" value="Porins"/>
    <property type="match status" value="1"/>
</dbReference>
<evidence type="ECO:0000256" key="12">
    <source>
        <dbReference type="RuleBase" id="RU003357"/>
    </source>
</evidence>
<keyword evidence="16" id="KW-1185">Reference proteome</keyword>
<dbReference type="InterPro" id="IPR000531">
    <property type="entry name" value="Beta-barrel_TonB"/>
</dbReference>
<dbReference type="InterPro" id="IPR039426">
    <property type="entry name" value="TonB-dep_rcpt-like"/>
</dbReference>
<evidence type="ECO:0000256" key="10">
    <source>
        <dbReference type="ARBA" id="ARBA00023237"/>
    </source>
</evidence>
<evidence type="ECO:0000256" key="1">
    <source>
        <dbReference type="ARBA" id="ARBA00004571"/>
    </source>
</evidence>
<sequence>MMVSAGLAQAQIEEVVVTAQKREQNAQDVGIAVTAFGESEVRAMRLTSADDIADSVSGVQIYNYRGKSQPSFVIRGIGTQDFAPNSAPTAAVYIDEVYLGSNIVTGFQIFDVERVEVLKGPQGTLFGRNTTGGAISYTSKRPSDALEGYAEVGFGNYQTTETSVAVGGAVTERVRMRLSAKASEQDEGYYKNTFTPDQNPFGPSPNFSNMKSSIGEDSHWAARLLTEVDIGDNGSLLLNLHGGRRDADTLPVTPIGFTTIPGSGGTCEATATGGEVSDPRFCGDAFGYSDTDGDEYTVSNDYVGENEESNLGISARVEWDFGEIALTSITAWESADKEQTADADGSPFFVFNNVTDVEFEQLSQELRLTSNTGDDLFWILGLYYAHDEIDQGFCGDLNLALGLGAECRNDFSQVTDNGALYGQAEYPISEKLRLTLGLRYTYEKRDFNSVNTFTDEFGNEAPANFGSGPEDDAIIDDSVSTSDLSGRLGLDYFFTEDVLFYASVSRGFKSGGYDGDFSFTRQQLEPYDEETITAYELGWKTTLADSRVRFNGAAFHYDYSGPQTRVQRVSSAGLPFNQLINLDSASVYGLEADLAWVPTDRLHFAVSATLLDTDLSEGRTDPALALFDGNDLPLAATESFTILGRYEYPVTERHSAVIQLDGKYNGDYELNAENLGWLAQDSYFLANARISILRNDGQWELTAWGKNLSDETFSVGSYSLFGAFPAFYNSPRTYGVTFRYDW</sequence>
<accession>A0A6C0U015</accession>
<evidence type="ECO:0000256" key="5">
    <source>
        <dbReference type="ARBA" id="ARBA00022692"/>
    </source>
</evidence>
<keyword evidence="3 11" id="KW-1134">Transmembrane beta strand</keyword>
<keyword evidence="5 11" id="KW-0812">Transmembrane</keyword>
<evidence type="ECO:0000256" key="11">
    <source>
        <dbReference type="PROSITE-ProRule" id="PRU01360"/>
    </source>
</evidence>
<evidence type="ECO:0000259" key="13">
    <source>
        <dbReference type="Pfam" id="PF00593"/>
    </source>
</evidence>
<evidence type="ECO:0000256" key="6">
    <source>
        <dbReference type="ARBA" id="ARBA00023004"/>
    </source>
</evidence>
<evidence type="ECO:0000256" key="3">
    <source>
        <dbReference type="ARBA" id="ARBA00022452"/>
    </source>
</evidence>
<reference evidence="15 16" key="1">
    <citation type="submission" date="2020-02" db="EMBL/GenBank/DDBJ databases">
        <title>Genome sequencing for Kineobactrum sp. M2.</title>
        <authorList>
            <person name="Park S.-J."/>
        </authorList>
    </citation>
    <scope>NUCLEOTIDE SEQUENCE [LARGE SCALE GENOMIC DNA]</scope>
    <source>
        <strain evidence="15 16">M2</strain>
    </source>
</reference>
<dbReference type="EMBL" id="CP048711">
    <property type="protein sequence ID" value="QIB65113.1"/>
    <property type="molecule type" value="Genomic_DNA"/>
</dbReference>
<dbReference type="RefSeq" id="WP_163494355.1">
    <property type="nucleotide sequence ID" value="NZ_CP048711.1"/>
</dbReference>
<comment type="subcellular location">
    <subcellularLocation>
        <location evidence="1 11">Cell outer membrane</location>
        <topology evidence="1 11">Multi-pass membrane protein</topology>
    </subcellularLocation>
</comment>
<dbReference type="GO" id="GO:0009279">
    <property type="term" value="C:cell outer membrane"/>
    <property type="evidence" value="ECO:0007669"/>
    <property type="project" value="UniProtKB-SubCell"/>
</dbReference>
<dbReference type="InterPro" id="IPR036942">
    <property type="entry name" value="Beta-barrel_TonB_sf"/>
</dbReference>
<evidence type="ECO:0000256" key="8">
    <source>
        <dbReference type="ARBA" id="ARBA00023077"/>
    </source>
</evidence>
<dbReference type="Pfam" id="PF07715">
    <property type="entry name" value="Plug"/>
    <property type="match status" value="1"/>
</dbReference>
<feature type="domain" description="TonB-dependent receptor-like beta-barrel" evidence="13">
    <location>
        <begin position="287"/>
        <end position="708"/>
    </location>
</feature>
<name>A0A6C0U015_9GAMM</name>
<dbReference type="InterPro" id="IPR012910">
    <property type="entry name" value="Plug_dom"/>
</dbReference>
<dbReference type="Proteomes" id="UP000477680">
    <property type="component" value="Chromosome"/>
</dbReference>
<evidence type="ECO:0000256" key="9">
    <source>
        <dbReference type="ARBA" id="ARBA00023136"/>
    </source>
</evidence>
<keyword evidence="10 11" id="KW-0998">Cell outer membrane</keyword>
<dbReference type="GO" id="GO:0006826">
    <property type="term" value="P:iron ion transport"/>
    <property type="evidence" value="ECO:0007669"/>
    <property type="project" value="UniProtKB-KW"/>
</dbReference>
<proteinExistence type="inferred from homology"/>
<comment type="similarity">
    <text evidence="11 12">Belongs to the TonB-dependent receptor family.</text>
</comment>
<keyword evidence="15" id="KW-0675">Receptor</keyword>
<feature type="domain" description="TonB-dependent receptor plug" evidence="14">
    <location>
        <begin position="26"/>
        <end position="134"/>
    </location>
</feature>
<dbReference type="KEGG" id="kim:G3T16_06555"/>
<evidence type="ECO:0000256" key="4">
    <source>
        <dbReference type="ARBA" id="ARBA00022496"/>
    </source>
</evidence>
<dbReference type="Pfam" id="PF00593">
    <property type="entry name" value="TonB_dep_Rec_b-barrel"/>
    <property type="match status" value="1"/>
</dbReference>
<dbReference type="AlphaFoldDB" id="A0A6C0U015"/>
<evidence type="ECO:0000259" key="14">
    <source>
        <dbReference type="Pfam" id="PF07715"/>
    </source>
</evidence>
<gene>
    <name evidence="15" type="ORF">G3T16_06555</name>
</gene>
<dbReference type="Gene3D" id="2.40.170.20">
    <property type="entry name" value="TonB-dependent receptor, beta-barrel domain"/>
    <property type="match status" value="1"/>
</dbReference>
<keyword evidence="6" id="KW-0408">Iron</keyword>
<organism evidence="15 16">
    <name type="scientific">Kineobactrum salinum</name>
    <dbReference type="NCBI Taxonomy" id="2708301"/>
    <lineage>
        <taxon>Bacteria</taxon>
        <taxon>Pseudomonadati</taxon>
        <taxon>Pseudomonadota</taxon>
        <taxon>Gammaproteobacteria</taxon>
        <taxon>Cellvibrionales</taxon>
        <taxon>Halieaceae</taxon>
        <taxon>Kineobactrum</taxon>
    </lineage>
</organism>
<dbReference type="PROSITE" id="PS52016">
    <property type="entry name" value="TONB_DEPENDENT_REC_3"/>
    <property type="match status" value="1"/>
</dbReference>
<protein>
    <submittedName>
        <fullName evidence="15">TonB-dependent receptor</fullName>
    </submittedName>
</protein>
<keyword evidence="2 11" id="KW-0813">Transport</keyword>
<keyword evidence="4" id="KW-0410">Iron transport</keyword>
<evidence type="ECO:0000313" key="16">
    <source>
        <dbReference type="Proteomes" id="UP000477680"/>
    </source>
</evidence>
<evidence type="ECO:0000256" key="7">
    <source>
        <dbReference type="ARBA" id="ARBA00023065"/>
    </source>
</evidence>
<keyword evidence="7" id="KW-0406">Ion transport</keyword>
<evidence type="ECO:0000256" key="2">
    <source>
        <dbReference type="ARBA" id="ARBA00022448"/>
    </source>
</evidence>
<keyword evidence="8 12" id="KW-0798">TonB box</keyword>
<dbReference type="PANTHER" id="PTHR32552">
    <property type="entry name" value="FERRICHROME IRON RECEPTOR-RELATED"/>
    <property type="match status" value="1"/>
</dbReference>
<dbReference type="PANTHER" id="PTHR32552:SF81">
    <property type="entry name" value="TONB-DEPENDENT OUTER MEMBRANE RECEPTOR"/>
    <property type="match status" value="1"/>
</dbReference>
<keyword evidence="9 11" id="KW-0472">Membrane</keyword>